<comment type="caution">
    <text evidence="2">The sequence shown here is derived from an EMBL/GenBank/DDBJ whole genome shotgun (WGS) entry which is preliminary data.</text>
</comment>
<evidence type="ECO:0000256" key="1">
    <source>
        <dbReference type="SAM" id="Phobius"/>
    </source>
</evidence>
<gene>
    <name evidence="2" type="ORF">FZC75_07780</name>
</gene>
<proteinExistence type="predicted"/>
<name>A0A5D4TDY6_9BACI</name>
<organism evidence="2 3">
    <name type="scientific">Sutcliffiella horikoshii</name>
    <dbReference type="NCBI Taxonomy" id="79883"/>
    <lineage>
        <taxon>Bacteria</taxon>
        <taxon>Bacillati</taxon>
        <taxon>Bacillota</taxon>
        <taxon>Bacilli</taxon>
        <taxon>Bacillales</taxon>
        <taxon>Bacillaceae</taxon>
        <taxon>Sutcliffiella</taxon>
    </lineage>
</organism>
<evidence type="ECO:0000313" key="3">
    <source>
        <dbReference type="Proteomes" id="UP000324517"/>
    </source>
</evidence>
<feature type="transmembrane region" description="Helical" evidence="1">
    <location>
        <begin position="36"/>
        <end position="59"/>
    </location>
</feature>
<keyword evidence="1" id="KW-1133">Transmembrane helix</keyword>
<dbReference type="AlphaFoldDB" id="A0A5D4TDY6"/>
<feature type="transmembrane region" description="Helical" evidence="1">
    <location>
        <begin position="12"/>
        <end position="30"/>
    </location>
</feature>
<dbReference type="RefSeq" id="WP_148978913.1">
    <property type="nucleotide sequence ID" value="NZ_JBNILM010000002.1"/>
</dbReference>
<evidence type="ECO:0000313" key="2">
    <source>
        <dbReference type="EMBL" id="TYS72958.1"/>
    </source>
</evidence>
<protein>
    <submittedName>
        <fullName evidence="2">Uncharacterized protein</fullName>
    </submittedName>
</protein>
<accession>A0A5D4TDY6</accession>
<sequence>MQFKKQGIQAIHGVLQAILMLGSAAWGYWLGKGDTYLITVVAVYLCLAIIISLLINTVFKLREEIQQERNRISQELFSLKTSGQNNLDITLFPEKGYEFSTTTPSEITVIVNTPNQTDEDFEFLITSDKKIELTIAQGAPIDSSYHFKKYHYHISNSSAVKYGGKYYRLQMNLRPLISNEYYSIEFTAQDSEISGRKLLTFVATG</sequence>
<dbReference type="EMBL" id="VTET01000003">
    <property type="protein sequence ID" value="TYS72958.1"/>
    <property type="molecule type" value="Genomic_DNA"/>
</dbReference>
<reference evidence="2 3" key="1">
    <citation type="submission" date="2019-08" db="EMBL/GenBank/DDBJ databases">
        <title>Bacillus genomes from the desert of Cuatro Cienegas, Coahuila.</title>
        <authorList>
            <person name="Olmedo-Alvarez G."/>
        </authorList>
    </citation>
    <scope>NUCLEOTIDE SEQUENCE [LARGE SCALE GENOMIC DNA]</scope>
    <source>
        <strain evidence="2 3">CH98b_3T</strain>
    </source>
</reference>
<keyword evidence="1" id="KW-0472">Membrane</keyword>
<dbReference type="Proteomes" id="UP000324517">
    <property type="component" value="Unassembled WGS sequence"/>
</dbReference>
<keyword evidence="1" id="KW-0812">Transmembrane</keyword>